<dbReference type="EMBL" id="NGJU01000022">
    <property type="protein sequence ID" value="RST92477.1"/>
    <property type="molecule type" value="Genomic_DNA"/>
</dbReference>
<dbReference type="SUPFAM" id="SSF49478">
    <property type="entry name" value="Cna protein B-type domain"/>
    <property type="match status" value="6"/>
</dbReference>
<keyword evidence="5 9" id="KW-0732">Signal</keyword>
<evidence type="ECO:0000313" key="11">
    <source>
        <dbReference type="EMBL" id="RST92477.1"/>
    </source>
</evidence>
<evidence type="ECO:0000256" key="3">
    <source>
        <dbReference type="ARBA" id="ARBA00022512"/>
    </source>
</evidence>
<dbReference type="InterPro" id="IPR011252">
    <property type="entry name" value="Fibrogen-bd_dom1"/>
</dbReference>
<accession>A0A429ZFM8</accession>
<feature type="region of interest" description="Disordered" evidence="7">
    <location>
        <begin position="146"/>
        <end position="214"/>
    </location>
</feature>
<protein>
    <recommendedName>
        <fullName evidence="10">Gram-positive cocci surface proteins LPxTG domain-containing protein</fullName>
    </recommendedName>
</protein>
<dbReference type="InterPro" id="IPR041033">
    <property type="entry name" value="SpaA_PFL_dom_1"/>
</dbReference>
<dbReference type="Pfam" id="PF17961">
    <property type="entry name" value="Big_8"/>
    <property type="match status" value="1"/>
</dbReference>
<feature type="domain" description="Gram-positive cocci surface proteins LPxTG" evidence="10">
    <location>
        <begin position="2135"/>
        <end position="2168"/>
    </location>
</feature>
<dbReference type="OrthoDB" id="1744455at2"/>
<keyword evidence="3" id="KW-0134">Cell wall</keyword>
<dbReference type="PANTHER" id="PTHR36108">
    <property type="entry name" value="COLOSSIN-B-RELATED"/>
    <property type="match status" value="1"/>
</dbReference>
<keyword evidence="4" id="KW-0964">Secreted</keyword>
<evidence type="ECO:0000259" key="10">
    <source>
        <dbReference type="PROSITE" id="PS50847"/>
    </source>
</evidence>
<feature type="compositionally biased region" description="Low complexity" evidence="7">
    <location>
        <begin position="198"/>
        <end position="211"/>
    </location>
</feature>
<dbReference type="InterPro" id="IPR019931">
    <property type="entry name" value="LPXTG_anchor"/>
</dbReference>
<keyword evidence="6" id="KW-0572">Peptidoglycan-anchor</keyword>
<evidence type="ECO:0000256" key="2">
    <source>
        <dbReference type="ARBA" id="ARBA00007257"/>
    </source>
</evidence>
<evidence type="ECO:0000256" key="4">
    <source>
        <dbReference type="ARBA" id="ARBA00022525"/>
    </source>
</evidence>
<keyword evidence="8" id="KW-0472">Membrane</keyword>
<dbReference type="Gene3D" id="2.60.40.10">
    <property type="entry name" value="Immunoglobulins"/>
    <property type="match status" value="10"/>
</dbReference>
<dbReference type="PANTHER" id="PTHR36108:SF13">
    <property type="entry name" value="COLOSSIN-B-RELATED"/>
    <property type="match status" value="1"/>
</dbReference>
<evidence type="ECO:0000256" key="6">
    <source>
        <dbReference type="ARBA" id="ARBA00023088"/>
    </source>
</evidence>
<dbReference type="Pfam" id="PF05737">
    <property type="entry name" value="Collagen_bind"/>
    <property type="match status" value="4"/>
</dbReference>
<evidence type="ECO:0000256" key="9">
    <source>
        <dbReference type="SAM" id="SignalP"/>
    </source>
</evidence>
<feature type="signal peptide" evidence="9">
    <location>
        <begin position="1"/>
        <end position="25"/>
    </location>
</feature>
<dbReference type="InterPro" id="IPR008966">
    <property type="entry name" value="Adhesion_dom_sf"/>
</dbReference>
<dbReference type="GO" id="GO:0007155">
    <property type="term" value="P:cell adhesion"/>
    <property type="evidence" value="ECO:0007669"/>
    <property type="project" value="InterPro"/>
</dbReference>
<dbReference type="Proteomes" id="UP000287239">
    <property type="component" value="Unassembled WGS sequence"/>
</dbReference>
<name>A0A429ZFM8_9ENTE</name>
<feature type="transmembrane region" description="Helical" evidence="8">
    <location>
        <begin position="2146"/>
        <end position="2163"/>
    </location>
</feature>
<dbReference type="GO" id="GO:0005518">
    <property type="term" value="F:collagen binding"/>
    <property type="evidence" value="ECO:0007669"/>
    <property type="project" value="InterPro"/>
</dbReference>
<dbReference type="SUPFAM" id="SSF49401">
    <property type="entry name" value="Bacterial adhesins"/>
    <property type="match status" value="6"/>
</dbReference>
<keyword evidence="8" id="KW-0812">Transmembrane</keyword>
<dbReference type="NCBIfam" id="TIGR01167">
    <property type="entry name" value="LPXTG_anchor"/>
    <property type="match status" value="1"/>
</dbReference>
<dbReference type="GeneID" id="98569232"/>
<proteinExistence type="inferred from homology"/>
<sequence>MKKRWTVVSLVILLFQYFSPLVAVAESLSNNSDSFAITQLSVNDGAVIKDEVVPIKLKGTATTSSKVTRTINLVGATAVAGTNGQVTSDSGVIGQFSSSGARVSVTLNPEVNGDFEINFQGKILDTETLQQSISVNGEFGSVPSAITLADSPTTDSSENILETGTSASSQTAESDESSQVTETEESATTESETKETETSQSKAPTKAPAKAAAKRGPQNVADFFASSASGQSNLFTSAIWVDKLGEGAVEIKDPSAHIGEMVYLNFNYNIPEDVREQMQDGDFYEVQLPAEISIKTPIDFELVGEHGVYGTGRIETDGKMTITFNDKVKEESNISGVVNVGGTLAQGNMPGPGDNTIDIPFLEENEGLPINVKPKTEETIRKTGHPDKQVNPNQLIWEVDINVGLEKLTNAVVTESFPEGTEYESVAVYKVKVDFNGVIIPGEKEPMEEGKDYTVDSNGNVTFIGEIKDAYRIEYTTNINPDSKPGPEGGEVAYKNTVTIKSDELTEEIPASSTITSKYNKSLDKVNAGYDPKTQTMKWTIKYNYTENNILEENATIEDTFTSKMILLDETMVLNRVSFDEQGLPIEGAALVEGQDYTLTPNPDGDGFIIQFVGKVDYAVNVHYETQIDEEVTGNQDYGNKVIDGNGNQGGSHGGATQQGLIKNLVNVNHASKVINWEILINQNGYELNNWSMKDTMSPGLTLSYPDGRKFVIQDLTENKVLEKDVDYTFVYDEEAGTIDIAFIGEYAQTSNKFKILYDTKFDTAALNEADLEVFTNDVTSTWTNKDGSSLTSKDHDEYEPKAEDSEDGKKSGDYNALTKEVTWTLSINYNAQDLGQVTITDPITSNQKYVTGSLQAFKYTINPSNGEIVKGEEVLPSEFETKYKIQEPDATNGQVLTIDINKVGTKDQLLFTFKTSLDGEVILASNTYHNKATVSASKVDGDFSIQGDVSIANGGSLIQKTGSQEKDGYLHWNATVNPSQSTVYDAVITDNPSANQSIDESSIKLYETIVTEKGKISKGEELDPSKYVIKLVTDQDTGEQELTVTFTDEKIEKAYILEYRAMLMLEKPNGETATNKIKLSGTNKEDIEEEISKEVGVSASEGGGTAVGETGTLTIRKTDEDGLVLTGASFELWDKKQTQVLREGDVDADGVLAFKKLPYGEYYLKETKAPTGHNIMEDLKTGRKVTINKDSSAAGALLDIINEASEVELTKEGQDGTKLAGATFKLEVFLNGAWSQTPNGQGMTTDEDGKLAVKGLTPGKYRFTEMVAPSKPQEYLLDPTPIEFEVTADELGQSPKVTVGPVINYLGSASFIKKDGKDLNKVLAGAEFKVVRIKNGLGQAVVEPNPAVFTSNAEGEVKLTNLSPGTYELTETKAPAGYLLNTNKVTFDIAKTQAGQPENLNLEDFLDYQGTINFVKKAVDNLGNVAGNLANAEFEISSVDGKTTQTVTSDADGLVAVSGLAPGDYTVKETKAPVDKDGKAYILNTEVVEFTIPAEAAGEPDPIVLSDFLNYKGSVNLVKVNTANEGLQGAEFTLYLVSDHWNNDPLGVFESDSEGKLKVTDLSPGGYKLIETKAPILNADEGTSYVKNAYPRFFEIKGEQEGAVETIDLGDYQNFKGRAVISKADGDQEDTFLPGAEFDLYQLIEGDEGTGTEPEEKFIRDIVSTEAGGLALDNLGVGSYKLIETKAPDGYIINANPIFITVTQEDIDDPTNEDAYEFNNYKGSVKFKKTDEGSKLLVGAEFNIYSVDENNKPSETPVNEKPITSENGEFLFEGIGDGSYVLVETKAATGHILNTQAYAFTIEPHVGKPEVVELADFINYQGEISLVKTNEAGEGLAGAEFTIQSLTDPSQESLQVTSQDEGLITVKDLAPGDYSLTETKAGTGYLLNTTVVEFNIPTEFSGKPEVLELADFINYQGEMSFVKKSETGQELLDAQFKIVSADGQITKTATSNKAGLVAFEGLAPGQYTLSETSPAPNYLLNKETVDFEILAEFSGKPKVVELADFINYQGSVELTKVDKKDAKTVLAGAEFKLEDSQGQVVADKLVTDKTGKVAVETLTEGTYYFVETKAPTGYKLSTEKLKVDIKASVGKPEMVEVSFENSKIPEEPNKPGKPGEPGKPGKPGKPTTPNSGKLPQTGAVNGSPYLYLGIAILVILGNVYRVRRKEN</sequence>
<dbReference type="RefSeq" id="WP_126781759.1">
    <property type="nucleotide sequence ID" value="NZ_NGJU01000022.1"/>
</dbReference>
<reference evidence="11 12" key="1">
    <citation type="submission" date="2017-05" db="EMBL/GenBank/DDBJ databases">
        <title>Vagococcus spp. assemblies.</title>
        <authorList>
            <person name="Gulvik C.A."/>
        </authorList>
    </citation>
    <scope>NUCLEOTIDE SEQUENCE [LARGE SCALE GENOMIC DNA]</scope>
    <source>
        <strain evidence="11 12">NCFB 2777</strain>
    </source>
</reference>
<feature type="compositionally biased region" description="Polar residues" evidence="7">
    <location>
        <begin position="150"/>
        <end position="172"/>
    </location>
</feature>
<dbReference type="InterPro" id="IPR008456">
    <property type="entry name" value="Collagen-bd_dom"/>
</dbReference>
<dbReference type="Gene3D" id="2.60.40.740">
    <property type="match status" value="5"/>
</dbReference>
<feature type="compositionally biased region" description="Basic and acidic residues" evidence="7">
    <location>
        <begin position="793"/>
        <end position="813"/>
    </location>
</feature>
<feature type="chain" id="PRO_5019181985" description="Gram-positive cocci surface proteins LPxTG domain-containing protein" evidence="9">
    <location>
        <begin position="26"/>
        <end position="2168"/>
    </location>
</feature>
<dbReference type="PROSITE" id="PS50847">
    <property type="entry name" value="GRAM_POS_ANCHORING"/>
    <property type="match status" value="1"/>
</dbReference>
<feature type="region of interest" description="Disordered" evidence="7">
    <location>
        <begin position="2099"/>
        <end position="2138"/>
    </location>
</feature>
<dbReference type="InterPro" id="IPR013783">
    <property type="entry name" value="Ig-like_fold"/>
</dbReference>
<evidence type="ECO:0000256" key="1">
    <source>
        <dbReference type="ARBA" id="ARBA00004168"/>
    </source>
</evidence>
<evidence type="ECO:0000256" key="7">
    <source>
        <dbReference type="SAM" id="MobiDB-lite"/>
    </source>
</evidence>
<feature type="region of interest" description="Disordered" evidence="7">
    <location>
        <begin position="786"/>
        <end position="814"/>
    </location>
</feature>
<comment type="caution">
    <text evidence="11">The sequence shown here is derived from an EMBL/GenBank/DDBJ whole genome shotgun (WGS) entry which is preliminary data.</text>
</comment>
<evidence type="ECO:0000313" key="12">
    <source>
        <dbReference type="Proteomes" id="UP000287239"/>
    </source>
</evidence>
<dbReference type="InterPro" id="IPR041171">
    <property type="entry name" value="SDR_Ig"/>
</dbReference>
<keyword evidence="12" id="KW-1185">Reference proteome</keyword>
<evidence type="ECO:0000256" key="8">
    <source>
        <dbReference type="SAM" id="Phobius"/>
    </source>
</evidence>
<comment type="similarity">
    <text evidence="2">Belongs to the serine-aspartate repeat-containing protein (SDr) family.</text>
</comment>
<comment type="subcellular location">
    <subcellularLocation>
        <location evidence="1">Secreted</location>
        <location evidence="1">Cell wall</location>
        <topology evidence="1">Peptidoglycan-anchor</topology>
    </subcellularLocation>
</comment>
<gene>
    <name evidence="11" type="ORF">CBF35_12850</name>
</gene>
<dbReference type="Pfam" id="PF17802">
    <property type="entry name" value="SpaA"/>
    <property type="match status" value="10"/>
</dbReference>
<organism evidence="11 12">
    <name type="scientific">Vagococcus salmoninarum</name>
    <dbReference type="NCBI Taxonomy" id="2739"/>
    <lineage>
        <taxon>Bacteria</taxon>
        <taxon>Bacillati</taxon>
        <taxon>Bacillota</taxon>
        <taxon>Bacilli</taxon>
        <taxon>Lactobacillales</taxon>
        <taxon>Enterococcaceae</taxon>
        <taxon>Vagococcus</taxon>
    </lineage>
</organism>
<evidence type="ECO:0000256" key="5">
    <source>
        <dbReference type="ARBA" id="ARBA00022729"/>
    </source>
</evidence>
<keyword evidence="8" id="KW-1133">Transmembrane helix</keyword>
<dbReference type="Gene3D" id="2.60.40.1280">
    <property type="match status" value="1"/>
</dbReference>